<keyword evidence="2" id="KW-1185">Reference proteome</keyword>
<gene>
    <name evidence="1" type="ORF">FM069_16235</name>
</gene>
<proteinExistence type="predicted"/>
<evidence type="ECO:0000313" key="2">
    <source>
        <dbReference type="Proteomes" id="UP000315235"/>
    </source>
</evidence>
<reference evidence="1 2" key="1">
    <citation type="submission" date="2019-07" db="EMBL/GenBank/DDBJ databases">
        <title>Pseudomonas mangiferae sp. nov., isolated from bark of mango tree in Thailand.</title>
        <authorList>
            <person name="Srisuk N."/>
            <person name="Anurat P."/>
        </authorList>
    </citation>
    <scope>NUCLEOTIDE SEQUENCE [LARGE SCALE GENOMIC DNA]</scope>
    <source>
        <strain evidence="1 2">DMKU_BBB3-04</strain>
    </source>
</reference>
<evidence type="ECO:0000313" key="1">
    <source>
        <dbReference type="EMBL" id="TRX73681.1"/>
    </source>
</evidence>
<dbReference type="OrthoDB" id="6813975at2"/>
<sequence length="274" mass="30037">MLVFKRNTREGQPVPGQITLVVGNSFVVKLVGLGPDKKHYVIKSDSPCVEVQQKADDRFQEQAIRFKANMACQGARITVYEKTSGDRTPLELKINVLEPLVLPPENTDEGLLARLLLSEVVQPSAPGYPGAEETFLSMQLMRQVLENRMSFPKFSIFSNPSSRSMLAIITAGGGNEFDGFGAYPRLSSEKIGSFNVTLRNANDGSHMKFEAYRQHVKNILDVANGRVPKIPGRNYGWRTVGAGPAGGSYVPGPIVGGQQFNTLRDDVLKENGIK</sequence>
<organism evidence="1 2">
    <name type="scientific">Pseudomonas mangiferae</name>
    <dbReference type="NCBI Taxonomy" id="2593654"/>
    <lineage>
        <taxon>Bacteria</taxon>
        <taxon>Pseudomonadati</taxon>
        <taxon>Pseudomonadota</taxon>
        <taxon>Gammaproteobacteria</taxon>
        <taxon>Pseudomonadales</taxon>
        <taxon>Pseudomonadaceae</taxon>
        <taxon>Pseudomonas</taxon>
    </lineage>
</organism>
<dbReference type="Proteomes" id="UP000315235">
    <property type="component" value="Unassembled WGS sequence"/>
</dbReference>
<dbReference type="RefSeq" id="WP_143489416.1">
    <property type="nucleotide sequence ID" value="NZ_VJOY01000012.1"/>
</dbReference>
<dbReference type="EMBL" id="VJOY01000012">
    <property type="protein sequence ID" value="TRX73681.1"/>
    <property type="molecule type" value="Genomic_DNA"/>
</dbReference>
<name>A0A553GVZ9_9PSED</name>
<accession>A0A553GVZ9</accession>
<protein>
    <submittedName>
        <fullName evidence="1">Uncharacterized protein</fullName>
    </submittedName>
</protein>
<comment type="caution">
    <text evidence="1">The sequence shown here is derived from an EMBL/GenBank/DDBJ whole genome shotgun (WGS) entry which is preliminary data.</text>
</comment>
<dbReference type="AlphaFoldDB" id="A0A553GVZ9"/>